<reference evidence="2 3" key="1">
    <citation type="submission" date="2013-03" db="EMBL/GenBank/DDBJ databases">
        <title>Salinisphaera dokdonensis CL-ES53 Genome Sequencing.</title>
        <authorList>
            <person name="Li C."/>
            <person name="Lai Q."/>
            <person name="Shao Z."/>
        </authorList>
    </citation>
    <scope>NUCLEOTIDE SEQUENCE [LARGE SCALE GENOMIC DNA]</scope>
    <source>
        <strain evidence="2 3">CL-ES53</strain>
    </source>
</reference>
<gene>
    <name evidence="2" type="ORF">SADO_08772</name>
</gene>
<keyword evidence="3" id="KW-1185">Reference proteome</keyword>
<comment type="caution">
    <text evidence="2">The sequence shown here is derived from an EMBL/GenBank/DDBJ whole genome shotgun (WGS) entry which is preliminary data.</text>
</comment>
<proteinExistence type="predicted"/>
<feature type="domain" description="DnaJ homologue subfamily C member 28 conserved" evidence="1">
    <location>
        <begin position="7"/>
        <end position="74"/>
    </location>
</feature>
<organism evidence="2 3">
    <name type="scientific">Salinisphaera dokdonensis CL-ES53</name>
    <dbReference type="NCBI Taxonomy" id="1304272"/>
    <lineage>
        <taxon>Bacteria</taxon>
        <taxon>Pseudomonadati</taxon>
        <taxon>Pseudomonadota</taxon>
        <taxon>Gammaproteobacteria</taxon>
        <taxon>Salinisphaerales</taxon>
        <taxon>Salinisphaeraceae</taxon>
        <taxon>Salinisphaera</taxon>
    </lineage>
</organism>
<dbReference type="InterPro" id="IPR052573">
    <property type="entry name" value="DnaJ_C_subfamily_28"/>
</dbReference>
<sequence length="129" mass="14624">MSLLERLADAHIEAAAERGEFDDLPGAGRPLVLDDAPGVPAELRAGYRLLKNAGFVPPEIAARREIRDIEDLLRMARPESDESERLSRRLRWLETRLRATRRGRALMADHAYGPAVRDRLSERQDDADR</sequence>
<dbReference type="EMBL" id="APND01000002">
    <property type="protein sequence ID" value="MES1929337.1"/>
    <property type="molecule type" value="Genomic_DNA"/>
</dbReference>
<evidence type="ECO:0000313" key="3">
    <source>
        <dbReference type="Proteomes" id="UP001460888"/>
    </source>
</evidence>
<dbReference type="Proteomes" id="UP001460888">
    <property type="component" value="Unassembled WGS sequence"/>
</dbReference>
<protein>
    <recommendedName>
        <fullName evidence="1">DnaJ homologue subfamily C member 28 conserved domain-containing protein</fullName>
    </recommendedName>
</protein>
<dbReference type="PANTHER" id="PTHR39158">
    <property type="entry name" value="OS08G0560600 PROTEIN"/>
    <property type="match status" value="1"/>
</dbReference>
<dbReference type="InterPro" id="IPR018961">
    <property type="entry name" value="DnaJ_homolog_subfam-C_membr-28"/>
</dbReference>
<dbReference type="RefSeq" id="WP_353110828.1">
    <property type="nucleotide sequence ID" value="NZ_APND01000002.1"/>
</dbReference>
<dbReference type="Pfam" id="PF09350">
    <property type="entry name" value="DJC28_CD"/>
    <property type="match status" value="1"/>
</dbReference>
<evidence type="ECO:0000259" key="1">
    <source>
        <dbReference type="Pfam" id="PF09350"/>
    </source>
</evidence>
<dbReference type="PANTHER" id="PTHR39158:SF1">
    <property type="entry name" value="DNAJ HOMOLOG SUBFAMILY C MEMBER 28"/>
    <property type="match status" value="1"/>
</dbReference>
<name>A0ABV2B1D8_9GAMM</name>
<evidence type="ECO:0000313" key="2">
    <source>
        <dbReference type="EMBL" id="MES1929337.1"/>
    </source>
</evidence>
<accession>A0ABV2B1D8</accession>